<dbReference type="GO" id="GO:0002143">
    <property type="term" value="P:tRNA wobble position uridine thiolation"/>
    <property type="evidence" value="ECO:0007669"/>
    <property type="project" value="TreeGrafter"/>
</dbReference>
<dbReference type="InterPro" id="IPR014729">
    <property type="entry name" value="Rossmann-like_a/b/a_fold"/>
</dbReference>
<comment type="caution">
    <text evidence="14">The sequence shown here is derived from an EMBL/GenBank/DDBJ whole genome shotgun (WGS) entry which is preliminary data.</text>
</comment>
<feature type="binding site" evidence="12">
    <location>
        <position position="138"/>
    </location>
    <ligand>
        <name>ATP</name>
        <dbReference type="ChEBI" id="CHEBI:30616"/>
    </ligand>
</feature>
<dbReference type="InterPro" id="IPR001763">
    <property type="entry name" value="Rhodanese-like_dom"/>
</dbReference>
<evidence type="ECO:0000256" key="7">
    <source>
        <dbReference type="ARBA" id="ARBA00022840"/>
    </source>
</evidence>
<evidence type="ECO:0000256" key="2">
    <source>
        <dbReference type="ARBA" id="ARBA00006191"/>
    </source>
</evidence>
<evidence type="ECO:0000256" key="4">
    <source>
        <dbReference type="ARBA" id="ARBA00022679"/>
    </source>
</evidence>
<dbReference type="Pfam" id="PF20258">
    <property type="entry name" value="tRNA_Me_trans_C"/>
    <property type="match status" value="1"/>
</dbReference>
<keyword evidence="9" id="KW-1015">Disulfide bond</keyword>
<keyword evidence="4 12" id="KW-0808">Transferase</keyword>
<feature type="active site" description="Nucleophile" evidence="12">
    <location>
        <position position="114"/>
    </location>
</feature>
<proteinExistence type="inferred from homology"/>
<comment type="caution">
    <text evidence="12">Lacks conserved residue(s) required for the propagation of feature annotation.</text>
</comment>
<dbReference type="GO" id="GO:0103016">
    <property type="term" value="F:tRNA-uridine 2-sulfurtransferase activity"/>
    <property type="evidence" value="ECO:0007669"/>
    <property type="project" value="UniProtKB-EC"/>
</dbReference>
<keyword evidence="5 12" id="KW-0819">tRNA processing</keyword>
<evidence type="ECO:0000256" key="10">
    <source>
        <dbReference type="ARBA" id="ARBA00049564"/>
    </source>
</evidence>
<dbReference type="PROSITE" id="PS50206">
    <property type="entry name" value="RHODANESE_3"/>
    <property type="match status" value="1"/>
</dbReference>
<dbReference type="GO" id="GO:0005737">
    <property type="term" value="C:cytoplasm"/>
    <property type="evidence" value="ECO:0007669"/>
    <property type="project" value="UniProtKB-SubCell"/>
</dbReference>
<feature type="region of interest" description="Interaction with target base in tRNA" evidence="12">
    <location>
        <begin position="109"/>
        <end position="111"/>
    </location>
</feature>
<dbReference type="InterPro" id="IPR004506">
    <property type="entry name" value="MnmA-like"/>
</dbReference>
<dbReference type="Proteomes" id="UP000178404">
    <property type="component" value="Unassembled WGS sequence"/>
</dbReference>
<dbReference type="AlphaFoldDB" id="A0A1G2TYI9"/>
<evidence type="ECO:0000256" key="3">
    <source>
        <dbReference type="ARBA" id="ARBA00022555"/>
    </source>
</evidence>
<dbReference type="EC" id="2.8.1.13" evidence="12"/>
<comment type="function">
    <text evidence="1">Catalyzes the 2-thiolation of uridine at the wobble position (U34) of mitochondrial tRNA(Lys), tRNA(Glu) and tRNA(Gln). Required for the formation of 5-taurinomethyl-2-thiouridine (tm5s2U) of mitochondrial tRNA(Lys), tRNA(Glu), and tRNA(Gln) at the wobble position. ATP is required to activate the C2 atom of the wobble base.</text>
</comment>
<evidence type="ECO:0000256" key="9">
    <source>
        <dbReference type="ARBA" id="ARBA00023157"/>
    </source>
</evidence>
<organism evidence="14 15">
    <name type="scientific">Candidatus Zambryskibacteria bacterium RIFCSPLOWO2_01_FULL_35_19</name>
    <dbReference type="NCBI Taxonomy" id="1802757"/>
    <lineage>
        <taxon>Bacteria</taxon>
        <taxon>Candidatus Zambryskiibacteriota</taxon>
    </lineage>
</organism>
<dbReference type="InterPro" id="IPR023382">
    <property type="entry name" value="MnmA-like_central_sf"/>
</dbReference>
<dbReference type="EMBL" id="MHWA01000011">
    <property type="protein sequence ID" value="OHB01690.1"/>
    <property type="molecule type" value="Genomic_DNA"/>
</dbReference>
<dbReference type="SUPFAM" id="SSF52402">
    <property type="entry name" value="Adenine nucleotide alpha hydrolases-like"/>
    <property type="match status" value="1"/>
</dbReference>
<keyword evidence="7 12" id="KW-0067">ATP-binding</keyword>
<dbReference type="HAMAP" id="MF_00144">
    <property type="entry name" value="tRNA_thiouridyl_MnmA"/>
    <property type="match status" value="1"/>
</dbReference>
<keyword evidence="6 12" id="KW-0547">Nucleotide-binding</keyword>
<comment type="catalytic activity">
    <reaction evidence="10">
        <text>5-taurinomethyluridine(34) in tRNA + S-sulfanyl-L-cysteinyl-[protein] + AH2 + ATP = 5-taurinomethyl-2-thiouridine(34) in tRNA + L-cysteinyl-[protein] + A + AMP + diphosphate + H(+)</text>
        <dbReference type="Rhea" id="RHEA:47040"/>
        <dbReference type="Rhea" id="RHEA-COMP:10131"/>
        <dbReference type="Rhea" id="RHEA-COMP:11726"/>
        <dbReference type="Rhea" id="RHEA-COMP:11732"/>
        <dbReference type="Rhea" id="RHEA-COMP:11733"/>
        <dbReference type="ChEBI" id="CHEBI:13193"/>
        <dbReference type="ChEBI" id="CHEBI:15378"/>
        <dbReference type="ChEBI" id="CHEBI:17499"/>
        <dbReference type="ChEBI" id="CHEBI:29950"/>
        <dbReference type="ChEBI" id="CHEBI:30616"/>
        <dbReference type="ChEBI" id="CHEBI:33019"/>
        <dbReference type="ChEBI" id="CHEBI:61963"/>
        <dbReference type="ChEBI" id="CHEBI:87171"/>
        <dbReference type="ChEBI" id="CHEBI:87172"/>
        <dbReference type="ChEBI" id="CHEBI:456215"/>
        <dbReference type="EC" id="2.8.1.14"/>
    </reaction>
</comment>
<dbReference type="PANTHER" id="PTHR11933:SF5">
    <property type="entry name" value="MITOCHONDRIAL TRNA-SPECIFIC 2-THIOURIDYLASE 1"/>
    <property type="match status" value="1"/>
</dbReference>
<evidence type="ECO:0000256" key="6">
    <source>
        <dbReference type="ARBA" id="ARBA00022741"/>
    </source>
</evidence>
<feature type="site" description="Interaction with tRNA" evidence="12">
    <location>
        <position position="139"/>
    </location>
</feature>
<dbReference type="CDD" id="cd01998">
    <property type="entry name" value="MnmA_TRMU-like"/>
    <property type="match status" value="1"/>
</dbReference>
<feature type="binding site" evidence="12">
    <location>
        <position position="51"/>
    </location>
    <ligand>
        <name>ATP</name>
        <dbReference type="ChEBI" id="CHEBI:30616"/>
    </ligand>
</feature>
<evidence type="ECO:0000313" key="14">
    <source>
        <dbReference type="EMBL" id="OHB01690.1"/>
    </source>
</evidence>
<dbReference type="NCBIfam" id="NF001138">
    <property type="entry name" value="PRK00143.1"/>
    <property type="match status" value="1"/>
</dbReference>
<dbReference type="Gene3D" id="3.40.50.620">
    <property type="entry name" value="HUPs"/>
    <property type="match status" value="1"/>
</dbReference>
<evidence type="ECO:0000259" key="13">
    <source>
        <dbReference type="PROSITE" id="PS50206"/>
    </source>
</evidence>
<comment type="similarity">
    <text evidence="2 12">Belongs to the MnmA/TRMU family.</text>
</comment>
<dbReference type="GO" id="GO:0000049">
    <property type="term" value="F:tRNA binding"/>
    <property type="evidence" value="ECO:0007669"/>
    <property type="project" value="UniProtKB-KW"/>
</dbReference>
<feature type="active site" description="Cysteine persulfide intermediate" evidence="12">
    <location>
        <position position="234"/>
    </location>
</feature>
<dbReference type="InterPro" id="IPR046884">
    <property type="entry name" value="MnmA-like_central"/>
</dbReference>
<feature type="site" description="Interaction with tRNA" evidence="12">
    <location>
        <position position="392"/>
    </location>
</feature>
<keyword evidence="8 12" id="KW-0694">RNA-binding</keyword>
<evidence type="ECO:0000313" key="15">
    <source>
        <dbReference type="Proteomes" id="UP000178404"/>
    </source>
</evidence>
<dbReference type="Pfam" id="PF03054">
    <property type="entry name" value="tRNA_Me_trans"/>
    <property type="match status" value="1"/>
</dbReference>
<comment type="function">
    <text evidence="12">Catalyzes the 2-thiolation of uridine at the wobble position (U34) of tRNA, leading to the formation of s(2)U34.</text>
</comment>
<dbReference type="NCBIfam" id="TIGR00420">
    <property type="entry name" value="trmU"/>
    <property type="match status" value="1"/>
</dbReference>
<dbReference type="InterPro" id="IPR046885">
    <property type="entry name" value="MnmA-like_C"/>
</dbReference>
<feature type="domain" description="Rhodanese" evidence="13">
    <location>
        <begin position="16"/>
        <end position="63"/>
    </location>
</feature>
<evidence type="ECO:0000256" key="8">
    <source>
        <dbReference type="ARBA" id="ARBA00022884"/>
    </source>
</evidence>
<dbReference type="PANTHER" id="PTHR11933">
    <property type="entry name" value="TRNA 5-METHYLAMINOMETHYL-2-THIOURIDYLATE -METHYLTRANSFERASE"/>
    <property type="match status" value="1"/>
</dbReference>
<evidence type="ECO:0000256" key="11">
    <source>
        <dbReference type="ARBA" id="ARBA00051542"/>
    </source>
</evidence>
<evidence type="ECO:0000256" key="1">
    <source>
        <dbReference type="ARBA" id="ARBA00003986"/>
    </source>
</evidence>
<feature type="binding site" evidence="12">
    <location>
        <begin position="25"/>
        <end position="32"/>
    </location>
    <ligand>
        <name>ATP</name>
        <dbReference type="ChEBI" id="CHEBI:30616"/>
    </ligand>
</feature>
<sequence length="409" mass="46077">MKSQEQKNLKSRILNPKSKPRVFVGLSGGVDSAVSAALLKERGYAVTGVFIKAWTPEGYPCTWKEDRRSAMKVAAILDIPFITLDLEKEYKKEVVDYMIAEYKKGRTPNPDVMCNKEIKFGHFLKFALKNGANFVATGHYAKVLKKKLPKKVLEKNLTEAKPGSEDFSERSFFWQLSEGADKNKDQSYFLWTLTQKQLKHTLFPIGDLQKNEVRKLAGKFGLPQATKKDSQGLCFLGKIDMKEFLTRYITPKKGKVLLAPYSFSGAGNEKEEVIGHHKGALFFTIGERHGFTITKKTTDDSPLYVVSKNIKKNTITVAPKITPQPNSIQGESLYLKYVNIIGEIPSKKILCRIRYRQEKIKCQITPQKSKQQGEPLLQITFTKPKTSVSPGQSLVLYNNEICLGGGIIE</sequence>
<dbReference type="Pfam" id="PF20259">
    <property type="entry name" value="tRNA_Me_trans_M"/>
    <property type="match status" value="1"/>
</dbReference>
<dbReference type="Gene3D" id="2.30.30.280">
    <property type="entry name" value="Adenine nucleotide alpha hydrolases-like domains"/>
    <property type="match status" value="1"/>
</dbReference>
<feature type="region of interest" description="Interaction with tRNA" evidence="12">
    <location>
        <begin position="184"/>
        <end position="186"/>
    </location>
</feature>
<feature type="region of interest" description="Interaction with tRNA" evidence="12">
    <location>
        <begin position="354"/>
        <end position="355"/>
    </location>
</feature>
<keyword evidence="3 12" id="KW-0820">tRNA-binding</keyword>
<dbReference type="GO" id="GO:0061708">
    <property type="term" value="F:tRNA-5-taurinomethyluridine 2-sulfurtransferase"/>
    <property type="evidence" value="ECO:0007669"/>
    <property type="project" value="UniProtKB-EC"/>
</dbReference>
<evidence type="ECO:0000256" key="5">
    <source>
        <dbReference type="ARBA" id="ARBA00022694"/>
    </source>
</evidence>
<keyword evidence="12" id="KW-0963">Cytoplasm</keyword>
<protein>
    <recommendedName>
        <fullName evidence="12">tRNA-specific 2-thiouridylase MnmA</fullName>
        <ecNumber evidence="12">2.8.1.13</ecNumber>
    </recommendedName>
</protein>
<comment type="subcellular location">
    <subcellularLocation>
        <location evidence="12">Cytoplasm</location>
    </subcellularLocation>
</comment>
<comment type="catalytic activity">
    <reaction evidence="11 12">
        <text>S-sulfanyl-L-cysteinyl-[protein] + uridine(34) in tRNA + AH2 + ATP = 2-thiouridine(34) in tRNA + L-cysteinyl-[protein] + A + AMP + diphosphate + H(+)</text>
        <dbReference type="Rhea" id="RHEA:47032"/>
        <dbReference type="Rhea" id="RHEA-COMP:10131"/>
        <dbReference type="Rhea" id="RHEA-COMP:11726"/>
        <dbReference type="Rhea" id="RHEA-COMP:11727"/>
        <dbReference type="Rhea" id="RHEA-COMP:11728"/>
        <dbReference type="ChEBI" id="CHEBI:13193"/>
        <dbReference type="ChEBI" id="CHEBI:15378"/>
        <dbReference type="ChEBI" id="CHEBI:17499"/>
        <dbReference type="ChEBI" id="CHEBI:29950"/>
        <dbReference type="ChEBI" id="CHEBI:30616"/>
        <dbReference type="ChEBI" id="CHEBI:33019"/>
        <dbReference type="ChEBI" id="CHEBI:61963"/>
        <dbReference type="ChEBI" id="CHEBI:65315"/>
        <dbReference type="ChEBI" id="CHEBI:87170"/>
        <dbReference type="ChEBI" id="CHEBI:456215"/>
        <dbReference type="EC" id="2.8.1.13"/>
    </reaction>
</comment>
<reference evidence="14 15" key="1">
    <citation type="journal article" date="2016" name="Nat. Commun.">
        <title>Thousands of microbial genomes shed light on interconnected biogeochemical processes in an aquifer system.</title>
        <authorList>
            <person name="Anantharaman K."/>
            <person name="Brown C.T."/>
            <person name="Hug L.A."/>
            <person name="Sharon I."/>
            <person name="Castelle C.J."/>
            <person name="Probst A.J."/>
            <person name="Thomas B.C."/>
            <person name="Singh A."/>
            <person name="Wilkins M.J."/>
            <person name="Karaoz U."/>
            <person name="Brodie E.L."/>
            <person name="Williams K.H."/>
            <person name="Hubbard S.S."/>
            <person name="Banfield J.F."/>
        </authorList>
    </citation>
    <scope>NUCLEOTIDE SEQUENCE [LARGE SCALE GENOMIC DNA]</scope>
</reference>
<dbReference type="GO" id="GO:0005524">
    <property type="term" value="F:ATP binding"/>
    <property type="evidence" value="ECO:0007669"/>
    <property type="project" value="UniProtKB-KW"/>
</dbReference>
<accession>A0A1G2TYI9</accession>
<evidence type="ECO:0000256" key="12">
    <source>
        <dbReference type="HAMAP-Rule" id="MF_00144"/>
    </source>
</evidence>
<name>A0A1G2TYI9_9BACT</name>
<gene>
    <name evidence="12" type="primary">mnmA</name>
    <name evidence="14" type="ORF">A3A90_00275</name>
</gene>
<dbReference type="Gene3D" id="2.40.30.10">
    <property type="entry name" value="Translation factors"/>
    <property type="match status" value="1"/>
</dbReference>
<dbReference type="FunFam" id="3.40.50.620:FF:000104">
    <property type="entry name" value="Mitochondrial tRNA-specific 2-thiouridylase 1"/>
    <property type="match status" value="1"/>
</dbReference>